<sequence length="54" mass="6386">MKKQKIPTKDYSLELVLNRIDSKGNIVGKISKQFQDGNSLYAWAQKMRPQWKFE</sequence>
<dbReference type="EMBL" id="MT142211">
    <property type="protein sequence ID" value="QJA76207.1"/>
    <property type="molecule type" value="Genomic_DNA"/>
</dbReference>
<protein>
    <recommendedName>
        <fullName evidence="2">Transposase</fullName>
    </recommendedName>
</protein>
<reference evidence="1" key="1">
    <citation type="submission" date="2020-03" db="EMBL/GenBank/DDBJ databases">
        <title>The deep terrestrial virosphere.</title>
        <authorList>
            <person name="Holmfeldt K."/>
            <person name="Nilsson E."/>
            <person name="Simone D."/>
            <person name="Lopez-Fernandez M."/>
            <person name="Wu X."/>
            <person name="de Brujin I."/>
            <person name="Lundin D."/>
            <person name="Andersson A."/>
            <person name="Bertilsson S."/>
            <person name="Dopson M."/>
        </authorList>
    </citation>
    <scope>NUCLEOTIDE SEQUENCE</scope>
    <source>
        <strain evidence="1">MM415A01560</strain>
    </source>
</reference>
<evidence type="ECO:0000313" key="1">
    <source>
        <dbReference type="EMBL" id="QJA76207.1"/>
    </source>
</evidence>
<evidence type="ECO:0008006" key="2">
    <source>
        <dbReference type="Google" id="ProtNLM"/>
    </source>
</evidence>
<proteinExistence type="predicted"/>
<name>A0A6M3K5I9_9ZZZZ</name>
<dbReference type="AlphaFoldDB" id="A0A6M3K5I9"/>
<gene>
    <name evidence="1" type="ORF">MM415A01560_0008</name>
</gene>
<accession>A0A6M3K5I9</accession>
<organism evidence="1">
    <name type="scientific">viral metagenome</name>
    <dbReference type="NCBI Taxonomy" id="1070528"/>
    <lineage>
        <taxon>unclassified sequences</taxon>
        <taxon>metagenomes</taxon>
        <taxon>organismal metagenomes</taxon>
    </lineage>
</organism>